<name>A0A0M2JWY8_9MYCO</name>
<dbReference type="AlphaFoldDB" id="A0A0M2JWY8"/>
<comment type="caution">
    <text evidence="1">The sequence shown here is derived from an EMBL/GenBank/DDBJ whole genome shotgun (WGS) entry which is preliminary data.</text>
</comment>
<proteinExistence type="predicted"/>
<reference evidence="1 2" key="1">
    <citation type="journal article" date="2015" name="Genome Announc.">
        <title>Draft Genome Sequence of Mycobacterium obuense Strain UC1, Isolated from Patient Sputum.</title>
        <authorList>
            <person name="Greninger A.L."/>
            <person name="Cunningham G."/>
            <person name="Hsu E.D."/>
            <person name="Yu J.M."/>
            <person name="Chiu C.Y."/>
            <person name="Miller S."/>
        </authorList>
    </citation>
    <scope>NUCLEOTIDE SEQUENCE [LARGE SCALE GENOMIC DNA]</scope>
    <source>
        <strain evidence="1 2">UC1</strain>
    </source>
</reference>
<sequence length="59" mass="6474">MNSQTAAALKDYADQQGVSITEAVRRLVGVGDFIAKAQDEGKQVLLRQDGETERVVFSY</sequence>
<organism evidence="1 2">
    <name type="scientific">Mycolicibacterium obuense</name>
    <dbReference type="NCBI Taxonomy" id="1807"/>
    <lineage>
        <taxon>Bacteria</taxon>
        <taxon>Bacillati</taxon>
        <taxon>Actinomycetota</taxon>
        <taxon>Actinomycetes</taxon>
        <taxon>Mycobacteriales</taxon>
        <taxon>Mycobacteriaceae</taxon>
        <taxon>Mycolicibacterium</taxon>
    </lineage>
</organism>
<dbReference type="Proteomes" id="UP000034150">
    <property type="component" value="Unassembled WGS sequence"/>
</dbReference>
<accession>A0A0M2JWY8</accession>
<protein>
    <recommendedName>
        <fullName evidence="3">Ribbon-helix-helix protein CopG domain-containing protein</fullName>
    </recommendedName>
</protein>
<keyword evidence="2" id="KW-1185">Reference proteome</keyword>
<gene>
    <name evidence="1" type="ORF">WN67_24160</name>
</gene>
<evidence type="ECO:0000313" key="1">
    <source>
        <dbReference type="EMBL" id="KKE99416.1"/>
    </source>
</evidence>
<dbReference type="EMBL" id="LAUZ02000104">
    <property type="protein sequence ID" value="KKE99416.1"/>
    <property type="molecule type" value="Genomic_DNA"/>
</dbReference>
<dbReference type="PATRIC" id="fig|1807.13.peg.5439"/>
<evidence type="ECO:0000313" key="2">
    <source>
        <dbReference type="Proteomes" id="UP000034150"/>
    </source>
</evidence>
<evidence type="ECO:0008006" key="3">
    <source>
        <dbReference type="Google" id="ProtNLM"/>
    </source>
</evidence>